<sequence length="154" mass="17436">MNAEQRILQERENWRKDRPFGFVAKPQMKADKSLDLFKWNCTIPGPENSPFAGHNLSATVEFFTTYPANPPQVKFTQQVFHPNVYSDGFICLDILDSEWSPSLNIKTILLAVQTLLGEANVESPANEKAAIMYTKKPALYTKTAKKQLTNKIAM</sequence>
<dbReference type="PROSITE" id="PS00183">
    <property type="entry name" value="UBC_1"/>
    <property type="match status" value="1"/>
</dbReference>
<dbReference type="CDD" id="cd23798">
    <property type="entry name" value="UBCc_UBE2I"/>
    <property type="match status" value="1"/>
</dbReference>
<evidence type="ECO:0000256" key="4">
    <source>
        <dbReference type="RuleBase" id="RU362109"/>
    </source>
</evidence>
<feature type="active site" description="Glycyl thioester intermediate" evidence="3">
    <location>
        <position position="91"/>
    </location>
</feature>
<dbReference type="PROSITE" id="PS50127">
    <property type="entry name" value="UBC_2"/>
    <property type="match status" value="1"/>
</dbReference>
<dbReference type="GO" id="GO:0005524">
    <property type="term" value="F:ATP binding"/>
    <property type="evidence" value="ECO:0007669"/>
    <property type="project" value="UniProtKB-UniRule"/>
</dbReference>
<keyword evidence="4" id="KW-0067">ATP-binding</keyword>
<dbReference type="InterPro" id="IPR016135">
    <property type="entry name" value="UBQ-conjugating_enzyme/RWD"/>
</dbReference>
<evidence type="ECO:0000256" key="1">
    <source>
        <dbReference type="ARBA" id="ARBA00022679"/>
    </source>
</evidence>
<proteinExistence type="inferred from homology"/>
<dbReference type="InterPro" id="IPR050113">
    <property type="entry name" value="Ub_conjugating_enzyme"/>
</dbReference>
<dbReference type="Gene3D" id="3.10.110.10">
    <property type="entry name" value="Ubiquitin Conjugating Enzyme"/>
    <property type="match status" value="1"/>
</dbReference>
<gene>
    <name evidence="6" type="ORF">NESG_02397</name>
</gene>
<dbReference type="PANTHER" id="PTHR24067">
    <property type="entry name" value="UBIQUITIN-CONJUGATING ENZYME E2"/>
    <property type="match status" value="1"/>
</dbReference>
<comment type="similarity">
    <text evidence="4">Belongs to the ubiquitin-conjugating enzyme family.</text>
</comment>
<dbReference type="RefSeq" id="XP_052903732.1">
    <property type="nucleotide sequence ID" value="XM_053050001.1"/>
</dbReference>
<keyword evidence="2 4" id="KW-0833">Ubl conjugation pathway</keyword>
<keyword evidence="7" id="KW-1185">Reference proteome</keyword>
<reference evidence="6 7" key="1">
    <citation type="journal article" date="2014" name="Genome Announc.">
        <title>Genome Sequence of the Microsporidian Species Nematocida sp1 Strain ERTm6 (ATCC PRA-372).</title>
        <authorList>
            <person name="Bakowski M.A."/>
            <person name="Priest M."/>
            <person name="Young S."/>
            <person name="Cuomo C.A."/>
            <person name="Troemel E.R."/>
        </authorList>
    </citation>
    <scope>NUCLEOTIDE SEQUENCE [LARGE SCALE GENOMIC DNA]</scope>
    <source>
        <strain evidence="6 7">ERTm6</strain>
    </source>
</reference>
<evidence type="ECO:0000313" key="7">
    <source>
        <dbReference type="Proteomes" id="UP000054524"/>
    </source>
</evidence>
<dbReference type="AlphaFoldDB" id="A0A086IZ59"/>
<name>A0A086IZ59_NEMA1</name>
<dbReference type="SUPFAM" id="SSF54495">
    <property type="entry name" value="UBC-like"/>
    <property type="match status" value="1"/>
</dbReference>
<evidence type="ECO:0000313" key="6">
    <source>
        <dbReference type="EMBL" id="KFG25177.1"/>
    </source>
</evidence>
<dbReference type="GO" id="GO:0016740">
    <property type="term" value="F:transferase activity"/>
    <property type="evidence" value="ECO:0007669"/>
    <property type="project" value="UniProtKB-KW"/>
</dbReference>
<dbReference type="InterPro" id="IPR023313">
    <property type="entry name" value="UBQ-conjugating_AS"/>
</dbReference>
<evidence type="ECO:0000259" key="5">
    <source>
        <dbReference type="PROSITE" id="PS50127"/>
    </source>
</evidence>
<organism evidence="6 7">
    <name type="scientific">Nematocida ausubeli (strain ATCC PRA-371 / ERTm2)</name>
    <name type="common">Nematode killer fungus</name>
    <dbReference type="NCBI Taxonomy" id="1913371"/>
    <lineage>
        <taxon>Eukaryota</taxon>
        <taxon>Fungi</taxon>
        <taxon>Fungi incertae sedis</taxon>
        <taxon>Microsporidia</taxon>
        <taxon>Nematocida</taxon>
    </lineage>
</organism>
<keyword evidence="1" id="KW-0808">Transferase</keyword>
<dbReference type="SMART" id="SM00212">
    <property type="entry name" value="UBCc"/>
    <property type="match status" value="1"/>
</dbReference>
<dbReference type="GeneID" id="77677370"/>
<protein>
    <recommendedName>
        <fullName evidence="5">UBC core domain-containing protein</fullName>
    </recommendedName>
</protein>
<accession>A0A086IZ59</accession>
<evidence type="ECO:0000256" key="2">
    <source>
        <dbReference type="ARBA" id="ARBA00022786"/>
    </source>
</evidence>
<dbReference type="HOGENOM" id="CLU_030988_12_0_1"/>
<dbReference type="Pfam" id="PF00179">
    <property type="entry name" value="UQ_con"/>
    <property type="match status" value="1"/>
</dbReference>
<evidence type="ECO:0000256" key="3">
    <source>
        <dbReference type="PROSITE-ProRule" id="PRU10133"/>
    </source>
</evidence>
<keyword evidence="4" id="KW-0547">Nucleotide-binding</keyword>
<feature type="domain" description="UBC core" evidence="5">
    <location>
        <begin position="2"/>
        <end position="153"/>
    </location>
</feature>
<dbReference type="EMBL" id="AKIJ01000006">
    <property type="protein sequence ID" value="KFG25177.1"/>
    <property type="molecule type" value="Genomic_DNA"/>
</dbReference>
<dbReference type="Proteomes" id="UP000054524">
    <property type="component" value="Unassembled WGS sequence"/>
</dbReference>
<comment type="caution">
    <text evidence="6">The sequence shown here is derived from an EMBL/GenBank/DDBJ whole genome shotgun (WGS) entry which is preliminary data.</text>
</comment>
<dbReference type="InterPro" id="IPR000608">
    <property type="entry name" value="UBC"/>
</dbReference>